<comment type="subcellular location">
    <subcellularLocation>
        <location evidence="1">Cell membrane</location>
        <topology evidence="1">Multi-pass membrane protein</topology>
    </subcellularLocation>
</comment>
<keyword evidence="2" id="KW-1003">Cell membrane</keyword>
<evidence type="ECO:0000256" key="4">
    <source>
        <dbReference type="ARBA" id="ARBA00022989"/>
    </source>
</evidence>
<evidence type="ECO:0000256" key="1">
    <source>
        <dbReference type="ARBA" id="ARBA00004651"/>
    </source>
</evidence>
<accession>A0ABQ3HFB0</accession>
<feature type="domain" description="ABC3 transporter permease C-terminal" evidence="7">
    <location>
        <begin position="755"/>
        <end position="871"/>
    </location>
</feature>
<feature type="transmembrane region" description="Helical" evidence="6">
    <location>
        <begin position="318"/>
        <end position="346"/>
    </location>
</feature>
<dbReference type="Proteomes" id="UP000597341">
    <property type="component" value="Unassembled WGS sequence"/>
</dbReference>
<dbReference type="RefSeq" id="WP_191277623.1">
    <property type="nucleotide sequence ID" value="NZ_BNAD01000001.1"/>
</dbReference>
<dbReference type="InterPro" id="IPR038766">
    <property type="entry name" value="Membrane_comp_ABC_pdt"/>
</dbReference>
<dbReference type="PANTHER" id="PTHR30287:SF1">
    <property type="entry name" value="INNER MEMBRANE PROTEIN"/>
    <property type="match status" value="1"/>
</dbReference>
<name>A0ABQ3HFB0_9ACTN</name>
<evidence type="ECO:0000256" key="3">
    <source>
        <dbReference type="ARBA" id="ARBA00022692"/>
    </source>
</evidence>
<proteinExistence type="predicted"/>
<sequence length="882" mass="91195">MRGWRPALRIAWRDALRHRGRSILVLVMISLPVLAVSAAAVVIKTAEVSGVERADRVLGAADARVRTEGRGALVQAPDPLESGWTPVGEVDLDAPLTEDELRAVLGQDARLVPIEDGSAATRLDDRVFDFSTIGVDLSDPIAEGLFELEAGRLPDAPGEVVVNGAMLDKGFAVGDELDVAGTALRIVGAGRDATAYDYPVVLGSSQDMRSGAVNLREWLVDAGPVSWSQVRELNAIGAVVVSRAVLADPPDDASMSEQLGYGTGQEETYAVAALIIVMALIEVVLLAGPAFAVGARRHARTLALIAASGGTPAQARRVIIASGVVLGLVASVAGLVLGVLAGWAALPFVQRFNGEWFGPFEAPWPYLAAIVVFGLVSALLASVVPAWLASRQDVVAVLAGRRGDRRPRASTPVVGLVLLGIGVAASAYGAVTAGGGSGAFWIAGAAILSVLGMILVVPVVVSTVARLAGRLPLTARYAARDAARHRARTVPAVAAVAATVAGVVALGIANASDEESNEATYWPQAPMGTGVVSWGPNVLPGEEAPDPEPVWSSIEQVVRETVPGVEVERTHGLAESYDPNGWTSQQVVLPPDLEDGEGWGLSVYGPSVAVSDTAAGAGVVGDVLGDVDRALAAGRTVVFTLAAEGDVEASLVEETWREGSEQAVDRRVHRLDAVMVPWDQATSGPAPASTILPTAVTDELGLEVMTRDLRLTGDLDEATETRVDEAVRGVTDGTYTYVERGYERPDEAVVVLLVLGALGGLLMLGGTLTATFLALSDARPDLATLSAVGAAPRTRRRVAASYAVVVGLVGSVLGAAVGFIPGVAISRPLTAAQMGPSGEEAGPFLAVPWLLVAVIVVALPLLTAAVVGLTARSRLPLVARLD</sequence>
<feature type="transmembrane region" description="Helical" evidence="6">
    <location>
        <begin position="489"/>
        <end position="509"/>
    </location>
</feature>
<feature type="domain" description="ABC3 transporter permease C-terminal" evidence="7">
    <location>
        <begin position="274"/>
        <end position="393"/>
    </location>
</feature>
<feature type="transmembrane region" description="Helical" evidence="6">
    <location>
        <begin position="409"/>
        <end position="428"/>
    </location>
</feature>
<evidence type="ECO:0000259" key="7">
    <source>
        <dbReference type="Pfam" id="PF02687"/>
    </source>
</evidence>
<dbReference type="InterPro" id="IPR003838">
    <property type="entry name" value="ABC3_permease_C"/>
</dbReference>
<keyword evidence="4 6" id="KW-1133">Transmembrane helix</keyword>
<organism evidence="8 9">
    <name type="scientific">Nocardioides flavus</name>
    <name type="common">ex Wang et al. 2016</name>
    <dbReference type="NCBI Taxonomy" id="2058780"/>
    <lineage>
        <taxon>Bacteria</taxon>
        <taxon>Bacillati</taxon>
        <taxon>Actinomycetota</taxon>
        <taxon>Actinomycetes</taxon>
        <taxon>Propionibacteriales</taxon>
        <taxon>Nocardioidaceae</taxon>
        <taxon>Nocardioides</taxon>
    </lineage>
</organism>
<feature type="transmembrane region" description="Helical" evidence="6">
    <location>
        <begin position="269"/>
        <end position="293"/>
    </location>
</feature>
<feature type="transmembrane region" description="Helical" evidence="6">
    <location>
        <begin position="366"/>
        <end position="388"/>
    </location>
</feature>
<keyword evidence="5 6" id="KW-0472">Membrane</keyword>
<protein>
    <recommendedName>
        <fullName evidence="7">ABC3 transporter permease C-terminal domain-containing protein</fullName>
    </recommendedName>
</protein>
<gene>
    <name evidence="8" type="ORF">GCM10011376_03400</name>
</gene>
<dbReference type="EMBL" id="BNAD01000001">
    <property type="protein sequence ID" value="GHE15404.1"/>
    <property type="molecule type" value="Genomic_DNA"/>
</dbReference>
<evidence type="ECO:0000256" key="5">
    <source>
        <dbReference type="ARBA" id="ARBA00023136"/>
    </source>
</evidence>
<dbReference type="PANTHER" id="PTHR30287">
    <property type="entry name" value="MEMBRANE COMPONENT OF PREDICTED ABC SUPERFAMILY METABOLITE UPTAKE TRANSPORTER"/>
    <property type="match status" value="1"/>
</dbReference>
<evidence type="ECO:0000256" key="2">
    <source>
        <dbReference type="ARBA" id="ARBA00022475"/>
    </source>
</evidence>
<comment type="caution">
    <text evidence="8">The sequence shown here is derived from an EMBL/GenBank/DDBJ whole genome shotgun (WGS) entry which is preliminary data.</text>
</comment>
<evidence type="ECO:0000256" key="6">
    <source>
        <dbReference type="SAM" id="Phobius"/>
    </source>
</evidence>
<evidence type="ECO:0000313" key="9">
    <source>
        <dbReference type="Proteomes" id="UP000597341"/>
    </source>
</evidence>
<evidence type="ECO:0000313" key="8">
    <source>
        <dbReference type="EMBL" id="GHE15404.1"/>
    </source>
</evidence>
<feature type="transmembrane region" description="Helical" evidence="6">
    <location>
        <begin position="749"/>
        <end position="775"/>
    </location>
</feature>
<feature type="transmembrane region" description="Helical" evidence="6">
    <location>
        <begin position="802"/>
        <end position="826"/>
    </location>
</feature>
<keyword evidence="3 6" id="KW-0812">Transmembrane</keyword>
<dbReference type="Pfam" id="PF02687">
    <property type="entry name" value="FtsX"/>
    <property type="match status" value="2"/>
</dbReference>
<feature type="transmembrane region" description="Helical" evidence="6">
    <location>
        <begin position="846"/>
        <end position="871"/>
    </location>
</feature>
<keyword evidence="9" id="KW-1185">Reference proteome</keyword>
<feature type="transmembrane region" description="Helical" evidence="6">
    <location>
        <begin position="440"/>
        <end position="468"/>
    </location>
</feature>
<reference evidence="9" key="1">
    <citation type="journal article" date="2019" name="Int. J. Syst. Evol. Microbiol.">
        <title>The Global Catalogue of Microorganisms (GCM) 10K type strain sequencing project: providing services to taxonomists for standard genome sequencing and annotation.</title>
        <authorList>
            <consortium name="The Broad Institute Genomics Platform"/>
            <consortium name="The Broad Institute Genome Sequencing Center for Infectious Disease"/>
            <person name="Wu L."/>
            <person name="Ma J."/>
        </authorList>
    </citation>
    <scope>NUCLEOTIDE SEQUENCE [LARGE SCALE GENOMIC DNA]</scope>
    <source>
        <strain evidence="9">CGMCC 1.12791</strain>
    </source>
</reference>